<sequence>MGSDDEQVPQNITMILSEHFQNLISDDVEEIMMQLFALDAEDDVDSQEGKHEPEPSSYNEGAPAEFVNYLQSGISNKEIIQIKGENDVVWIVQLSDLHFSVHHPDRASDFQKFVSSALSIINPSLVFITGDLTDGKSKDHLIMKQNEEEWMEYQKTMENVITMSGLDRSIFYDLRGNHDNFGVSTLGGAFDFFSNYSITGKLGRTSVNSVTLQTSKRNLLFVSLDSTSTGLRGPTNLFGHPTDQLLNELNSHLSQWDSTSSKMLTKIAVGHFPLSFSAPTNLKRNLKQIFLNQSLNAYLCGHLHIKFGKNLKRHHEVDYGTGHNLIQLNVHQKGSSSNTNCHNGGQKVNEFWELEMGDWRKNRAIRVMAIDKGRVSFIDTDLKAGPKEIYILPTYPLDSRYISTNMLNKYKCKSMEDTSHIRVLVFSSAIIASVKVKIYDSSHGDLYVVLEDSMSKNGNLYTTPWNSEAFVDPSPSRYWIEFEAVDINDVAVSTELMPFSLNGLRAGMSWTWKEFFVMGCQWAELYYPIFWSFYFLAFIMLILPKIIISLSKKQYTYKYFKANKGVINGLTWSFAELDKIPFLWKLMLAYLLYLLLCPWISGQVFTKGGHRGYMTYKGWVVDFDDINNLEFIGFPDIMIIVIPHIYFVVLPAIIIIGAVAAERAMYQDHVYTHSGKKRDDYGVHEGTSRSKNHISDEVLKKLTKWARGILIIFSLAVCWKHSKNCWALMKAYEMNPFVHFPFYSFSIPLLLAYVFYKTKRL</sequence>
<keyword evidence="2" id="KW-0472">Membrane</keyword>
<feature type="domain" description="TMEM62 Ig-like" evidence="4">
    <location>
        <begin position="386"/>
        <end position="504"/>
    </location>
</feature>
<dbReference type="PANTHER" id="PTHR14795">
    <property type="entry name" value="HELICASE RELATED"/>
    <property type="match status" value="1"/>
</dbReference>
<proteinExistence type="predicted"/>
<protein>
    <submittedName>
        <fullName evidence="6">Uncharacterized protein</fullName>
    </submittedName>
</protein>
<name>A0A5N6MAA2_9ASTR</name>
<accession>A0A5N6MAA2</accession>
<evidence type="ECO:0000259" key="4">
    <source>
        <dbReference type="Pfam" id="PF24384"/>
    </source>
</evidence>
<dbReference type="InterPro" id="IPR004843">
    <property type="entry name" value="Calcineurin-like_PHP"/>
</dbReference>
<dbReference type="Gene3D" id="3.60.21.10">
    <property type="match status" value="1"/>
</dbReference>
<evidence type="ECO:0000256" key="2">
    <source>
        <dbReference type="SAM" id="Phobius"/>
    </source>
</evidence>
<feature type="domain" description="Calcineurin-like phosphoesterase" evidence="3">
    <location>
        <begin position="91"/>
        <end position="305"/>
    </location>
</feature>
<dbReference type="InterPro" id="IPR056229">
    <property type="entry name" value="Ig_TMM62"/>
</dbReference>
<comment type="caution">
    <text evidence="6">The sequence shown here is derived from an EMBL/GenBank/DDBJ whole genome shotgun (WGS) entry which is preliminary data.</text>
</comment>
<evidence type="ECO:0000259" key="5">
    <source>
        <dbReference type="Pfam" id="PF24394"/>
    </source>
</evidence>
<keyword evidence="2" id="KW-0812">Transmembrane</keyword>
<evidence type="ECO:0000259" key="3">
    <source>
        <dbReference type="Pfam" id="PF00149"/>
    </source>
</evidence>
<dbReference type="InterPro" id="IPR056230">
    <property type="entry name" value="TMEM62_C"/>
</dbReference>
<feature type="region of interest" description="Disordered" evidence="1">
    <location>
        <begin position="42"/>
        <end position="61"/>
    </location>
</feature>
<dbReference type="AlphaFoldDB" id="A0A5N6MAA2"/>
<dbReference type="OrthoDB" id="27234at2759"/>
<feature type="transmembrane region" description="Helical" evidence="2">
    <location>
        <begin position="582"/>
        <end position="601"/>
    </location>
</feature>
<dbReference type="Pfam" id="PF00149">
    <property type="entry name" value="Metallophos"/>
    <property type="match status" value="1"/>
</dbReference>
<keyword evidence="7" id="KW-1185">Reference proteome</keyword>
<feature type="transmembrane region" description="Helical" evidence="2">
    <location>
        <begin position="637"/>
        <end position="661"/>
    </location>
</feature>
<feature type="transmembrane region" description="Helical" evidence="2">
    <location>
        <begin position="705"/>
        <end position="722"/>
    </location>
</feature>
<feature type="transmembrane region" description="Helical" evidence="2">
    <location>
        <begin position="525"/>
        <end position="548"/>
    </location>
</feature>
<gene>
    <name evidence="6" type="ORF">E3N88_32137</name>
</gene>
<feature type="transmembrane region" description="Helical" evidence="2">
    <location>
        <begin position="737"/>
        <end position="756"/>
    </location>
</feature>
<dbReference type="SUPFAM" id="SSF56300">
    <property type="entry name" value="Metallo-dependent phosphatases"/>
    <property type="match status" value="1"/>
</dbReference>
<organism evidence="6 7">
    <name type="scientific">Mikania micrantha</name>
    <name type="common">bitter vine</name>
    <dbReference type="NCBI Taxonomy" id="192012"/>
    <lineage>
        <taxon>Eukaryota</taxon>
        <taxon>Viridiplantae</taxon>
        <taxon>Streptophyta</taxon>
        <taxon>Embryophyta</taxon>
        <taxon>Tracheophyta</taxon>
        <taxon>Spermatophyta</taxon>
        <taxon>Magnoliopsida</taxon>
        <taxon>eudicotyledons</taxon>
        <taxon>Gunneridae</taxon>
        <taxon>Pentapetalae</taxon>
        <taxon>asterids</taxon>
        <taxon>campanulids</taxon>
        <taxon>Asterales</taxon>
        <taxon>Asteraceae</taxon>
        <taxon>Asteroideae</taxon>
        <taxon>Heliantheae alliance</taxon>
        <taxon>Eupatorieae</taxon>
        <taxon>Mikania</taxon>
    </lineage>
</organism>
<evidence type="ECO:0000256" key="1">
    <source>
        <dbReference type="SAM" id="MobiDB-lite"/>
    </source>
</evidence>
<dbReference type="Pfam" id="PF24384">
    <property type="entry name" value="Ig_TMM62"/>
    <property type="match status" value="1"/>
</dbReference>
<evidence type="ECO:0000313" key="7">
    <source>
        <dbReference type="Proteomes" id="UP000326396"/>
    </source>
</evidence>
<feature type="domain" description="TMEM62 C-terminal" evidence="5">
    <location>
        <begin position="527"/>
        <end position="741"/>
    </location>
</feature>
<keyword evidence="2" id="KW-1133">Transmembrane helix</keyword>
<reference evidence="6 7" key="1">
    <citation type="submission" date="2019-05" db="EMBL/GenBank/DDBJ databases">
        <title>Mikania micrantha, genome provides insights into the molecular mechanism of rapid growth.</title>
        <authorList>
            <person name="Liu B."/>
        </authorList>
    </citation>
    <scope>NUCLEOTIDE SEQUENCE [LARGE SCALE GENOMIC DNA]</scope>
    <source>
        <strain evidence="6">NLD-2019</strain>
        <tissue evidence="6">Leaf</tissue>
    </source>
</reference>
<dbReference type="EMBL" id="SZYD01000016">
    <property type="protein sequence ID" value="KAD3336618.1"/>
    <property type="molecule type" value="Genomic_DNA"/>
</dbReference>
<dbReference type="GO" id="GO:0016787">
    <property type="term" value="F:hydrolase activity"/>
    <property type="evidence" value="ECO:0007669"/>
    <property type="project" value="InterPro"/>
</dbReference>
<dbReference type="InterPro" id="IPR029052">
    <property type="entry name" value="Metallo-depent_PP-like"/>
</dbReference>
<dbReference type="Pfam" id="PF24394">
    <property type="entry name" value="TMEM62_C"/>
    <property type="match status" value="1"/>
</dbReference>
<evidence type="ECO:0000313" key="6">
    <source>
        <dbReference type="EMBL" id="KAD3336618.1"/>
    </source>
</evidence>
<dbReference type="Proteomes" id="UP000326396">
    <property type="component" value="Linkage Group LG6"/>
</dbReference>
<dbReference type="PANTHER" id="PTHR14795:SF0">
    <property type="entry name" value="TRANSMEMBRANE PROTEIN 62"/>
    <property type="match status" value="1"/>
</dbReference>